<protein>
    <submittedName>
        <fullName evidence="9">MucB/RseB-like sigma(E) regulatory protein</fullName>
    </submittedName>
    <submittedName>
        <fullName evidence="8">Transcriptional regulator</fullName>
    </submittedName>
</protein>
<comment type="similarity">
    <text evidence="2">Belongs to the RseB family.</text>
</comment>
<dbReference type="EMBL" id="SODO01000005">
    <property type="protein sequence ID" value="TDW59395.1"/>
    <property type="molecule type" value="Genomic_DNA"/>
</dbReference>
<evidence type="ECO:0000256" key="2">
    <source>
        <dbReference type="ARBA" id="ARBA00008150"/>
    </source>
</evidence>
<dbReference type="PIRSF" id="PIRSF005427">
    <property type="entry name" value="RseB"/>
    <property type="match status" value="1"/>
</dbReference>
<evidence type="ECO:0000313" key="9">
    <source>
        <dbReference type="EMBL" id="TDW59395.1"/>
    </source>
</evidence>
<evidence type="ECO:0000259" key="6">
    <source>
        <dbReference type="Pfam" id="PF03888"/>
    </source>
</evidence>
<name>A0A235CJ69_9GAMM</name>
<organism evidence="8 10">
    <name type="scientific">Oceanimonas baumannii</name>
    <dbReference type="NCBI Taxonomy" id="129578"/>
    <lineage>
        <taxon>Bacteria</taxon>
        <taxon>Pseudomonadati</taxon>
        <taxon>Pseudomonadota</taxon>
        <taxon>Gammaproteobacteria</taxon>
        <taxon>Aeromonadales</taxon>
        <taxon>Aeromonadaceae</taxon>
        <taxon>Oceanimonas</taxon>
    </lineage>
</organism>
<dbReference type="RefSeq" id="WP_094278068.1">
    <property type="nucleotide sequence ID" value="NZ_JBLWZI010000005.1"/>
</dbReference>
<evidence type="ECO:0000313" key="8">
    <source>
        <dbReference type="EMBL" id="OYD24651.1"/>
    </source>
</evidence>
<evidence type="ECO:0000313" key="10">
    <source>
        <dbReference type="Proteomes" id="UP000243640"/>
    </source>
</evidence>
<dbReference type="InterPro" id="IPR033436">
    <property type="entry name" value="MucB/RseB_C"/>
</dbReference>
<dbReference type="PANTHER" id="PTHR38782">
    <property type="match status" value="1"/>
</dbReference>
<dbReference type="Gene3D" id="2.50.20.10">
    <property type="entry name" value="Lipoprotein localisation LolA/LolB/LppX"/>
    <property type="match status" value="1"/>
</dbReference>
<dbReference type="GO" id="GO:0045152">
    <property type="term" value="F:antisigma factor binding"/>
    <property type="evidence" value="ECO:0007669"/>
    <property type="project" value="TreeGrafter"/>
</dbReference>
<dbReference type="Pfam" id="PF17188">
    <property type="entry name" value="MucB_RseB_C"/>
    <property type="match status" value="1"/>
</dbReference>
<dbReference type="InterPro" id="IPR005588">
    <property type="entry name" value="MucB_RseB"/>
</dbReference>
<evidence type="ECO:0000256" key="1">
    <source>
        <dbReference type="ARBA" id="ARBA00004418"/>
    </source>
</evidence>
<dbReference type="Proteomes" id="UP000243640">
    <property type="component" value="Unassembled WGS sequence"/>
</dbReference>
<dbReference type="PANTHER" id="PTHR38782:SF1">
    <property type="entry name" value="SIGMA-E FACTOR REGULATORY PROTEIN RSEB"/>
    <property type="match status" value="1"/>
</dbReference>
<dbReference type="CDD" id="cd16327">
    <property type="entry name" value="RseB"/>
    <property type="match status" value="1"/>
</dbReference>
<reference evidence="9 11" key="2">
    <citation type="submission" date="2019-03" db="EMBL/GenBank/DDBJ databases">
        <title>Genomic Encyclopedia of Archaeal and Bacterial Type Strains, Phase II (KMG-II): from individual species to whole genera.</title>
        <authorList>
            <person name="Goeker M."/>
        </authorList>
    </citation>
    <scope>NUCLEOTIDE SEQUENCE [LARGE SCALE GENOMIC DNA]</scope>
    <source>
        <strain evidence="9 11">DSM 15594</strain>
    </source>
</reference>
<feature type="domain" description="MucB/RseB C-terminal" evidence="7">
    <location>
        <begin position="222"/>
        <end position="316"/>
    </location>
</feature>
<feature type="chain" id="PRO_5012218200" evidence="5">
    <location>
        <begin position="22"/>
        <end position="326"/>
    </location>
</feature>
<dbReference type="Proteomes" id="UP000295058">
    <property type="component" value="Unassembled WGS sequence"/>
</dbReference>
<dbReference type="GO" id="GO:0030288">
    <property type="term" value="C:outer membrane-bounded periplasmic space"/>
    <property type="evidence" value="ECO:0007669"/>
    <property type="project" value="TreeGrafter"/>
</dbReference>
<dbReference type="AlphaFoldDB" id="A0A235CJ69"/>
<feature type="domain" description="MucB/RseB N-terminal" evidence="6">
    <location>
        <begin position="26"/>
        <end position="210"/>
    </location>
</feature>
<evidence type="ECO:0000259" key="7">
    <source>
        <dbReference type="Pfam" id="PF17188"/>
    </source>
</evidence>
<evidence type="ECO:0000256" key="3">
    <source>
        <dbReference type="ARBA" id="ARBA00022729"/>
    </source>
</evidence>
<evidence type="ECO:0000313" key="11">
    <source>
        <dbReference type="Proteomes" id="UP000295058"/>
    </source>
</evidence>
<gene>
    <name evidence="8" type="ORF">B6S09_08490</name>
    <name evidence="9" type="ORF">LY04_01646</name>
</gene>
<dbReference type="Gene3D" id="3.30.200.100">
    <property type="entry name" value="MucB/RseB, C-terminal domain"/>
    <property type="match status" value="1"/>
</dbReference>
<dbReference type="GO" id="GO:0032885">
    <property type="term" value="P:regulation of polysaccharide biosynthetic process"/>
    <property type="evidence" value="ECO:0007669"/>
    <property type="project" value="TreeGrafter"/>
</dbReference>
<comment type="caution">
    <text evidence="8">The sequence shown here is derived from an EMBL/GenBank/DDBJ whole genome shotgun (WGS) entry which is preliminary data.</text>
</comment>
<dbReference type="OrthoDB" id="7067274at2"/>
<accession>A0A235CJ69</accession>
<evidence type="ECO:0000256" key="4">
    <source>
        <dbReference type="ARBA" id="ARBA00022764"/>
    </source>
</evidence>
<dbReference type="InterPro" id="IPR033434">
    <property type="entry name" value="MucB/RseB_N"/>
</dbReference>
<dbReference type="EMBL" id="NQJF01000006">
    <property type="protein sequence ID" value="OYD24651.1"/>
    <property type="molecule type" value="Genomic_DNA"/>
</dbReference>
<proteinExistence type="inferred from homology"/>
<sequence>MVRRLGVTLAWLMVVVAPARAATDADPQALLQNMQQAYQQLNFELTLVDSGIGTPEPKRLTRGHLDGQALTHLLHLNGRPREFVQRDAETSFFDFGPEGYTLRDSRLPGLFTRVQQLPLEQLLAQYEAVVSGRNRVLGRTANLVRLLPKTDNCYGYVLWLDQQTGLLLRLDTLDEDAALVAQSMGVALVIDEAPAPLLKELQRVKLPPPMPLADAQSQQPVSSSWQAGWLPEGFQVRVQNRHRLPLTEQPVEYLMVSNGMVDISVYVAESQQNEPRQQLVRQGATHLVSMVNPARVEVTVVGDVPADTARRIAESVAPQSPEERTP</sequence>
<comment type="subcellular location">
    <subcellularLocation>
        <location evidence="1">Periplasm</location>
    </subcellularLocation>
</comment>
<dbReference type="InterPro" id="IPR038484">
    <property type="entry name" value="MucB/RseB_C_sf"/>
</dbReference>
<reference evidence="8 10" key="1">
    <citation type="submission" date="2017-08" db="EMBL/GenBank/DDBJ databases">
        <title>Draft Genome Sequence of the Marine Bacterium Oceanimonas baumannii ATCC 700832.</title>
        <authorList>
            <person name="Mcclelland W.D."/>
            <person name="Brennan M.A."/>
            <person name="Trachtenberg A.M."/>
            <person name="Maclea K.S."/>
        </authorList>
    </citation>
    <scope>NUCLEOTIDE SEQUENCE [LARGE SCALE GENOMIC DNA]</scope>
    <source>
        <strain evidence="8 10">ATCC 700832</strain>
    </source>
</reference>
<evidence type="ECO:0000256" key="5">
    <source>
        <dbReference type="SAM" id="SignalP"/>
    </source>
</evidence>
<dbReference type="Pfam" id="PF03888">
    <property type="entry name" value="MucB_RseB"/>
    <property type="match status" value="1"/>
</dbReference>
<keyword evidence="3 5" id="KW-0732">Signal</keyword>
<keyword evidence="11" id="KW-1185">Reference proteome</keyword>
<keyword evidence="4" id="KW-0574">Periplasm</keyword>
<feature type="signal peptide" evidence="5">
    <location>
        <begin position="1"/>
        <end position="21"/>
    </location>
</feature>